<dbReference type="Proteomes" id="UP000288892">
    <property type="component" value="Unassembled WGS sequence"/>
</dbReference>
<protein>
    <recommendedName>
        <fullName evidence="3">Glycerol kinase</fullName>
    </recommendedName>
</protein>
<dbReference type="Gene3D" id="3.40.960.10">
    <property type="entry name" value="VSR Endonuclease"/>
    <property type="match status" value="1"/>
</dbReference>
<gene>
    <name evidence="1" type="ORF">VU01_11644</name>
</gene>
<dbReference type="EMBL" id="MTKS01000164">
    <property type="protein sequence ID" value="RWX51301.1"/>
    <property type="molecule type" value="Genomic_DNA"/>
</dbReference>
<reference evidence="1 2" key="1">
    <citation type="submission" date="2017-01" db="EMBL/GenBank/DDBJ databases">
        <title>The cable genome- insights into the physiology and evolution of filamentous bacteria capable of sulfide oxidation via long distance electron transfer.</title>
        <authorList>
            <person name="Schreiber L."/>
            <person name="Bjerg J.T."/>
            <person name="Boggild A."/>
            <person name="Van De Vossenberg J."/>
            <person name="Meysman F."/>
            <person name="Nielsen L.P."/>
            <person name="Schramm A."/>
            <person name="Kjeldsen K.U."/>
        </authorList>
    </citation>
    <scope>NUCLEOTIDE SEQUENCE [LARGE SCALE GENOMIC DNA]</scope>
    <source>
        <strain evidence="1">A5</strain>
    </source>
</reference>
<keyword evidence="2" id="KW-1185">Reference proteome</keyword>
<evidence type="ECO:0008006" key="3">
    <source>
        <dbReference type="Google" id="ProtNLM"/>
    </source>
</evidence>
<sequence length="301" mass="34108">MSKISTTQLAKKQGITAKKLFVILSDQGLIAREENSWILTPKGEESGGEYKESAKYGKYIVWPDTLKPGNDETTSPPPLTTGKLLTSTAIGKHFDLTATKINFILSEIGWIKKGLKGWLLTEQGKKQGGQQAEDGRTGVPYAKWSESLLVAKALIETVDHVKGTYSEQEDEPDPAGGVKQSPAGFREKFEAKHRATDGHFVRSKAEMLVDNWLYMAEIVHAYERKLPVEENVYSDFYIPTGKVYIEYWGYENEEKYLARKKVKQEIYQKYGFNLIELEDKDVQNLDDILPRLLLKFGVQAY</sequence>
<name>A0A444JDZ7_9BACT</name>
<evidence type="ECO:0000313" key="2">
    <source>
        <dbReference type="Proteomes" id="UP000288892"/>
    </source>
</evidence>
<accession>A0A444JDZ7</accession>
<proteinExistence type="predicted"/>
<evidence type="ECO:0000313" key="1">
    <source>
        <dbReference type="EMBL" id="RWX51301.1"/>
    </source>
</evidence>
<comment type="caution">
    <text evidence="1">The sequence shown here is derived from an EMBL/GenBank/DDBJ whole genome shotgun (WGS) entry which is preliminary data.</text>
</comment>
<organism evidence="1 2">
    <name type="scientific">Candidatus Electrothrix marina</name>
    <dbReference type="NCBI Taxonomy" id="1859130"/>
    <lineage>
        <taxon>Bacteria</taxon>
        <taxon>Pseudomonadati</taxon>
        <taxon>Thermodesulfobacteriota</taxon>
        <taxon>Desulfobulbia</taxon>
        <taxon>Desulfobulbales</taxon>
        <taxon>Desulfobulbaceae</taxon>
        <taxon>Candidatus Electrothrix</taxon>
    </lineage>
</organism>
<dbReference type="AlphaFoldDB" id="A0A444JDZ7"/>